<accession>A0A061QZK2</accession>
<dbReference type="EMBL" id="GBEZ01023143">
    <property type="protein sequence ID" value="JAC63726.1"/>
    <property type="molecule type" value="Transcribed_RNA"/>
</dbReference>
<feature type="region of interest" description="Disordered" evidence="1">
    <location>
        <begin position="1"/>
        <end position="33"/>
    </location>
</feature>
<protein>
    <submittedName>
        <fullName evidence="2">Uncharacterized protein</fullName>
    </submittedName>
</protein>
<feature type="non-terminal residue" evidence="2">
    <location>
        <position position="57"/>
    </location>
</feature>
<reference evidence="2" key="1">
    <citation type="submission" date="2014-05" db="EMBL/GenBank/DDBJ databases">
        <title>The transcriptome of the halophilic microalga Tetraselmis sp. GSL018 isolated from the Great Salt Lake, Utah.</title>
        <authorList>
            <person name="Jinkerson R.E."/>
            <person name="D'Adamo S."/>
            <person name="Posewitz M.C."/>
        </authorList>
    </citation>
    <scope>NUCLEOTIDE SEQUENCE</scope>
    <source>
        <strain evidence="2">GSL018</strain>
    </source>
</reference>
<proteinExistence type="predicted"/>
<sequence length="57" mass="5629">MGEAGTVGNFAGGEAGRHRGAQTGSGARHRPILPQSHACVVDPAQPIELPALGAGEA</sequence>
<evidence type="ECO:0000313" key="2">
    <source>
        <dbReference type="EMBL" id="JAC63726.1"/>
    </source>
</evidence>
<evidence type="ECO:0000256" key="1">
    <source>
        <dbReference type="SAM" id="MobiDB-lite"/>
    </source>
</evidence>
<name>A0A061QZK2_9CHLO</name>
<gene>
    <name evidence="2" type="ORF">TSPGSL018_19921</name>
</gene>
<organism evidence="2">
    <name type="scientific">Tetraselmis sp. GSL018</name>
    <dbReference type="NCBI Taxonomy" id="582737"/>
    <lineage>
        <taxon>Eukaryota</taxon>
        <taxon>Viridiplantae</taxon>
        <taxon>Chlorophyta</taxon>
        <taxon>core chlorophytes</taxon>
        <taxon>Chlorodendrophyceae</taxon>
        <taxon>Chlorodendrales</taxon>
        <taxon>Chlorodendraceae</taxon>
        <taxon>Tetraselmis</taxon>
    </lineage>
</organism>
<dbReference type="AlphaFoldDB" id="A0A061QZK2"/>